<organism evidence="1 2">
    <name type="scientific">Plakobranchus ocellatus</name>
    <dbReference type="NCBI Taxonomy" id="259542"/>
    <lineage>
        <taxon>Eukaryota</taxon>
        <taxon>Metazoa</taxon>
        <taxon>Spiralia</taxon>
        <taxon>Lophotrochozoa</taxon>
        <taxon>Mollusca</taxon>
        <taxon>Gastropoda</taxon>
        <taxon>Heterobranchia</taxon>
        <taxon>Euthyneura</taxon>
        <taxon>Panpulmonata</taxon>
        <taxon>Sacoglossa</taxon>
        <taxon>Placobranchoidea</taxon>
        <taxon>Plakobranchidae</taxon>
        <taxon>Plakobranchus</taxon>
    </lineage>
</organism>
<name>A0AAV3ZMX1_9GAST</name>
<evidence type="ECO:0000313" key="1">
    <source>
        <dbReference type="EMBL" id="GFN95875.1"/>
    </source>
</evidence>
<gene>
    <name evidence="1" type="ORF">PoB_002238100</name>
</gene>
<sequence>MCSDNKPVTLKTLKYENLHDINSKNAGSEPTSLRAGDFYRRTAYFREFLWYRVSKFALRRAGQESLRSFCCALAVYTKPSPTAYLAQTGREGGKASVAQ</sequence>
<accession>A0AAV3ZMX1</accession>
<proteinExistence type="predicted"/>
<dbReference type="Proteomes" id="UP000735302">
    <property type="component" value="Unassembled WGS sequence"/>
</dbReference>
<dbReference type="AlphaFoldDB" id="A0AAV3ZMX1"/>
<reference evidence="1 2" key="1">
    <citation type="journal article" date="2021" name="Elife">
        <title>Chloroplast acquisition without the gene transfer in kleptoplastic sea slugs, Plakobranchus ocellatus.</title>
        <authorList>
            <person name="Maeda T."/>
            <person name="Takahashi S."/>
            <person name="Yoshida T."/>
            <person name="Shimamura S."/>
            <person name="Takaki Y."/>
            <person name="Nagai Y."/>
            <person name="Toyoda A."/>
            <person name="Suzuki Y."/>
            <person name="Arimoto A."/>
            <person name="Ishii H."/>
            <person name="Satoh N."/>
            <person name="Nishiyama T."/>
            <person name="Hasebe M."/>
            <person name="Maruyama T."/>
            <person name="Minagawa J."/>
            <person name="Obokata J."/>
            <person name="Shigenobu S."/>
        </authorList>
    </citation>
    <scope>NUCLEOTIDE SEQUENCE [LARGE SCALE GENOMIC DNA]</scope>
</reference>
<keyword evidence="2" id="KW-1185">Reference proteome</keyword>
<protein>
    <submittedName>
        <fullName evidence="1">Uncharacterized protein</fullName>
    </submittedName>
</protein>
<evidence type="ECO:0000313" key="2">
    <source>
        <dbReference type="Proteomes" id="UP000735302"/>
    </source>
</evidence>
<comment type="caution">
    <text evidence="1">The sequence shown here is derived from an EMBL/GenBank/DDBJ whole genome shotgun (WGS) entry which is preliminary data.</text>
</comment>
<dbReference type="EMBL" id="BLXT01002563">
    <property type="protein sequence ID" value="GFN95875.1"/>
    <property type="molecule type" value="Genomic_DNA"/>
</dbReference>